<comment type="caution">
    <text evidence="4">The sequence shown here is derived from an EMBL/GenBank/DDBJ whole genome shotgun (WGS) entry which is preliminary data.</text>
</comment>
<reference evidence="4" key="1">
    <citation type="submission" date="2022-11" db="EMBL/GenBank/DDBJ databases">
        <authorList>
            <person name="Scott C."/>
            <person name="Bruce N."/>
        </authorList>
    </citation>
    <scope>NUCLEOTIDE SEQUENCE</scope>
</reference>
<dbReference type="OrthoDB" id="4084551at2759"/>
<keyword evidence="2" id="KW-0812">Transmembrane</keyword>
<accession>A0A9P1HB71</accession>
<dbReference type="Proteomes" id="UP000838763">
    <property type="component" value="Unassembled WGS sequence"/>
</dbReference>
<feature type="transmembrane region" description="Helical" evidence="2">
    <location>
        <begin position="250"/>
        <end position="271"/>
    </location>
</feature>
<feature type="region of interest" description="Disordered" evidence="1">
    <location>
        <begin position="26"/>
        <end position="98"/>
    </location>
</feature>
<feature type="region of interest" description="Disordered" evidence="1">
    <location>
        <begin position="331"/>
        <end position="407"/>
    </location>
</feature>
<feature type="compositionally biased region" description="Basic and acidic residues" evidence="1">
    <location>
        <begin position="388"/>
        <end position="407"/>
    </location>
</feature>
<feature type="compositionally biased region" description="Basic residues" evidence="1">
    <location>
        <begin position="37"/>
        <end position="58"/>
    </location>
</feature>
<dbReference type="InterPro" id="IPR028000">
    <property type="entry name" value="Pma1"/>
</dbReference>
<dbReference type="Pfam" id="PF14610">
    <property type="entry name" value="Psg1"/>
    <property type="match status" value="1"/>
</dbReference>
<evidence type="ECO:0000256" key="3">
    <source>
        <dbReference type="SAM" id="SignalP"/>
    </source>
</evidence>
<feature type="compositionally biased region" description="Basic and acidic residues" evidence="1">
    <location>
        <begin position="81"/>
        <end position="98"/>
    </location>
</feature>
<sequence length="407" mass="45570">MFPSVLLAGLLPALAAHALPNNFNPPAARSPLAPLPRRPRRPPSPRHRRLGLRRHQRHPVTTVTPHETTIDGTPTLADAAPNEHRFSNPRSRESHRQDPEGAFARCFKDEDEEFAPFCDPSSESELYVDRTYYITWNPDFFNDTLVKSNGTASEWRIRLRADRVDANNGSIGANAFETADSYPAAWGVYPWKVSSSVLESKQPTNVSLLLLAHRQGQAETVEHRGPTVFVTYAPAFQTQSPRLPKKGAELYIALPSVAAFILIVVFGTCLWNRKTRKLNLGNVMSRSRHGYGVGKARAKRLAGNVRKSMRRGGDERRVMLDEWELPDRDAGLGLGPEDRYKDAPNAKDYHDVPGRRDSDVLGSLAGTPVTDSFPRGGSNPSDGPGRNVFRDELERQDKDRRDYHKRL</sequence>
<gene>
    <name evidence="4" type="ORF">PPNO1_LOCUS8888</name>
</gene>
<proteinExistence type="predicted"/>
<name>A0A9P1HB71_9PEZI</name>
<keyword evidence="3" id="KW-0732">Signal</keyword>
<evidence type="ECO:0000313" key="5">
    <source>
        <dbReference type="Proteomes" id="UP000838763"/>
    </source>
</evidence>
<keyword evidence="5" id="KW-1185">Reference proteome</keyword>
<protein>
    <submittedName>
        <fullName evidence="4">Uncharacterized protein</fullName>
    </submittedName>
</protein>
<feature type="signal peptide" evidence="3">
    <location>
        <begin position="1"/>
        <end position="18"/>
    </location>
</feature>
<organism evidence="4 5">
    <name type="scientific">Parascedosporium putredinis</name>
    <dbReference type="NCBI Taxonomy" id="1442378"/>
    <lineage>
        <taxon>Eukaryota</taxon>
        <taxon>Fungi</taxon>
        <taxon>Dikarya</taxon>
        <taxon>Ascomycota</taxon>
        <taxon>Pezizomycotina</taxon>
        <taxon>Sordariomycetes</taxon>
        <taxon>Hypocreomycetidae</taxon>
        <taxon>Microascales</taxon>
        <taxon>Microascaceae</taxon>
        <taxon>Parascedosporium</taxon>
    </lineage>
</organism>
<dbReference type="EMBL" id="CALLCH030000019">
    <property type="protein sequence ID" value="CAI4219321.1"/>
    <property type="molecule type" value="Genomic_DNA"/>
</dbReference>
<keyword evidence="2" id="KW-0472">Membrane</keyword>
<evidence type="ECO:0000313" key="4">
    <source>
        <dbReference type="EMBL" id="CAI4219321.1"/>
    </source>
</evidence>
<feature type="compositionally biased region" description="Basic and acidic residues" evidence="1">
    <location>
        <begin position="331"/>
        <end position="359"/>
    </location>
</feature>
<evidence type="ECO:0000256" key="2">
    <source>
        <dbReference type="SAM" id="Phobius"/>
    </source>
</evidence>
<keyword evidence="2" id="KW-1133">Transmembrane helix</keyword>
<evidence type="ECO:0000256" key="1">
    <source>
        <dbReference type="SAM" id="MobiDB-lite"/>
    </source>
</evidence>
<dbReference type="AlphaFoldDB" id="A0A9P1HB71"/>
<feature type="chain" id="PRO_5040470842" evidence="3">
    <location>
        <begin position="19"/>
        <end position="407"/>
    </location>
</feature>